<gene>
    <name evidence="2" type="ORF">C1645_832469</name>
</gene>
<evidence type="ECO:0000313" key="3">
    <source>
        <dbReference type="Proteomes" id="UP000265703"/>
    </source>
</evidence>
<keyword evidence="1" id="KW-0812">Transmembrane</keyword>
<feature type="transmembrane region" description="Helical" evidence="1">
    <location>
        <begin position="111"/>
        <end position="134"/>
    </location>
</feature>
<dbReference type="EMBL" id="QKYT01000502">
    <property type="protein sequence ID" value="RIA84320.1"/>
    <property type="molecule type" value="Genomic_DNA"/>
</dbReference>
<name>A0A397SDH1_9GLOM</name>
<dbReference type="AlphaFoldDB" id="A0A397SDH1"/>
<keyword evidence="3" id="KW-1185">Reference proteome</keyword>
<organism evidence="2 3">
    <name type="scientific">Glomus cerebriforme</name>
    <dbReference type="NCBI Taxonomy" id="658196"/>
    <lineage>
        <taxon>Eukaryota</taxon>
        <taxon>Fungi</taxon>
        <taxon>Fungi incertae sedis</taxon>
        <taxon>Mucoromycota</taxon>
        <taxon>Glomeromycotina</taxon>
        <taxon>Glomeromycetes</taxon>
        <taxon>Glomerales</taxon>
        <taxon>Glomeraceae</taxon>
        <taxon>Glomus</taxon>
    </lineage>
</organism>
<keyword evidence="1" id="KW-1133">Transmembrane helix</keyword>
<comment type="caution">
    <text evidence="2">The sequence shown here is derived from an EMBL/GenBank/DDBJ whole genome shotgun (WGS) entry which is preliminary data.</text>
</comment>
<accession>A0A397SDH1</accession>
<evidence type="ECO:0000313" key="2">
    <source>
        <dbReference type="EMBL" id="RIA84320.1"/>
    </source>
</evidence>
<keyword evidence="1" id="KW-0472">Membrane</keyword>
<dbReference type="Proteomes" id="UP000265703">
    <property type="component" value="Unassembled WGS sequence"/>
</dbReference>
<reference evidence="2 3" key="1">
    <citation type="submission" date="2018-06" db="EMBL/GenBank/DDBJ databases">
        <title>Comparative genomics reveals the genomic features of Rhizophagus irregularis, R. cerebriforme, R. diaphanum and Gigaspora rosea, and their symbiotic lifestyle signature.</title>
        <authorList>
            <person name="Morin E."/>
            <person name="San Clemente H."/>
            <person name="Chen E.C.H."/>
            <person name="De La Providencia I."/>
            <person name="Hainaut M."/>
            <person name="Kuo A."/>
            <person name="Kohler A."/>
            <person name="Murat C."/>
            <person name="Tang N."/>
            <person name="Roy S."/>
            <person name="Loubradou J."/>
            <person name="Henrissat B."/>
            <person name="Grigoriev I.V."/>
            <person name="Corradi N."/>
            <person name="Roux C."/>
            <person name="Martin F.M."/>
        </authorList>
    </citation>
    <scope>NUCLEOTIDE SEQUENCE [LARGE SCALE GENOMIC DNA]</scope>
    <source>
        <strain evidence="2 3">DAOM 227022</strain>
    </source>
</reference>
<evidence type="ECO:0000256" key="1">
    <source>
        <dbReference type="SAM" id="Phobius"/>
    </source>
</evidence>
<protein>
    <submittedName>
        <fullName evidence="2">Uncharacterized protein</fullName>
    </submittedName>
</protein>
<sequence length="153" mass="17995">MSYYSLEEAEFEVNLLHLQCELAKRLVIETIKVSHSNKISCIKFITSQENIIRSIEETEEQGVLYDEFPFWLSTDTADIENLVEHCKRFDGYYLVYLDLDYTPIPPFPVNIFLILLLCFIFAVILLLFCEYFLLKINELLLLTLKLSTLCLHK</sequence>
<proteinExistence type="predicted"/>